<name>A0ABQ9JZV2_9CUCU</name>
<dbReference type="Proteomes" id="UP001162164">
    <property type="component" value="Unassembled WGS sequence"/>
</dbReference>
<feature type="signal peptide" evidence="1">
    <location>
        <begin position="1"/>
        <end position="22"/>
    </location>
</feature>
<organism evidence="2 3">
    <name type="scientific">Molorchus minor</name>
    <dbReference type="NCBI Taxonomy" id="1323400"/>
    <lineage>
        <taxon>Eukaryota</taxon>
        <taxon>Metazoa</taxon>
        <taxon>Ecdysozoa</taxon>
        <taxon>Arthropoda</taxon>
        <taxon>Hexapoda</taxon>
        <taxon>Insecta</taxon>
        <taxon>Pterygota</taxon>
        <taxon>Neoptera</taxon>
        <taxon>Endopterygota</taxon>
        <taxon>Coleoptera</taxon>
        <taxon>Polyphaga</taxon>
        <taxon>Cucujiformia</taxon>
        <taxon>Chrysomeloidea</taxon>
        <taxon>Cerambycidae</taxon>
        <taxon>Lamiinae</taxon>
        <taxon>Monochamini</taxon>
        <taxon>Molorchus</taxon>
    </lineage>
</organism>
<evidence type="ECO:0000256" key="1">
    <source>
        <dbReference type="SAM" id="SignalP"/>
    </source>
</evidence>
<feature type="chain" id="PRO_5046810949" description="Secreted protein" evidence="1">
    <location>
        <begin position="23"/>
        <end position="79"/>
    </location>
</feature>
<sequence length="79" mass="8346">MSGLCGSALVFIFAVALHTVSALQCWKCSSDIDYAVVTLSTALSYWQGGAVVECMTTTTIPTSSRTPTTTRTTTPILLP</sequence>
<reference evidence="2" key="1">
    <citation type="journal article" date="2023" name="Insect Mol. Biol.">
        <title>Genome sequencing provides insights into the evolution of gene families encoding plant cell wall-degrading enzymes in longhorned beetles.</title>
        <authorList>
            <person name="Shin N.R."/>
            <person name="Okamura Y."/>
            <person name="Kirsch R."/>
            <person name="Pauchet Y."/>
        </authorList>
    </citation>
    <scope>NUCLEOTIDE SEQUENCE</scope>
    <source>
        <strain evidence="2">MMC_N1</strain>
    </source>
</reference>
<keyword evidence="3" id="KW-1185">Reference proteome</keyword>
<keyword evidence="1" id="KW-0732">Signal</keyword>
<dbReference type="EMBL" id="JAPWTJ010000070">
    <property type="protein sequence ID" value="KAJ8983550.1"/>
    <property type="molecule type" value="Genomic_DNA"/>
</dbReference>
<evidence type="ECO:0008006" key="4">
    <source>
        <dbReference type="Google" id="ProtNLM"/>
    </source>
</evidence>
<accession>A0ABQ9JZV2</accession>
<comment type="caution">
    <text evidence="2">The sequence shown here is derived from an EMBL/GenBank/DDBJ whole genome shotgun (WGS) entry which is preliminary data.</text>
</comment>
<gene>
    <name evidence="2" type="ORF">NQ317_006595</name>
</gene>
<protein>
    <recommendedName>
        <fullName evidence="4">Secreted protein</fullName>
    </recommendedName>
</protein>
<evidence type="ECO:0000313" key="3">
    <source>
        <dbReference type="Proteomes" id="UP001162164"/>
    </source>
</evidence>
<evidence type="ECO:0000313" key="2">
    <source>
        <dbReference type="EMBL" id="KAJ8983550.1"/>
    </source>
</evidence>
<proteinExistence type="predicted"/>